<evidence type="ECO:0000256" key="2">
    <source>
        <dbReference type="ARBA" id="ARBA00007776"/>
    </source>
</evidence>
<evidence type="ECO:0000256" key="4">
    <source>
        <dbReference type="ARBA" id="ARBA00022692"/>
    </source>
</evidence>
<feature type="transmembrane region" description="Helical" evidence="8">
    <location>
        <begin position="139"/>
        <end position="159"/>
    </location>
</feature>
<keyword evidence="4 8" id="KW-0812">Transmembrane</keyword>
<dbReference type="OrthoDB" id="3176916at2"/>
<evidence type="ECO:0000256" key="5">
    <source>
        <dbReference type="ARBA" id="ARBA00022960"/>
    </source>
</evidence>
<keyword evidence="5" id="KW-0133">Cell shape</keyword>
<evidence type="ECO:0000313" key="9">
    <source>
        <dbReference type="EMBL" id="ADK67972.1"/>
    </source>
</evidence>
<feature type="transmembrane region" description="Helical" evidence="8">
    <location>
        <begin position="13"/>
        <end position="33"/>
    </location>
</feature>
<evidence type="ECO:0000256" key="8">
    <source>
        <dbReference type="SAM" id="Phobius"/>
    </source>
</evidence>
<dbReference type="Pfam" id="PF04093">
    <property type="entry name" value="MreD"/>
    <property type="match status" value="1"/>
</dbReference>
<accession>E1R008</accession>
<evidence type="ECO:0000256" key="1">
    <source>
        <dbReference type="ARBA" id="ARBA00004651"/>
    </source>
</evidence>
<feature type="transmembrane region" description="Helical" evidence="8">
    <location>
        <begin position="40"/>
        <end position="68"/>
    </location>
</feature>
<comment type="subcellular location">
    <subcellularLocation>
        <location evidence="1">Cell membrane</location>
        <topology evidence="1">Multi-pass membrane protein</topology>
    </subcellularLocation>
</comment>
<gene>
    <name evidence="9" type="ordered locus">Olsu_0860</name>
</gene>
<dbReference type="NCBIfam" id="TIGR03426">
    <property type="entry name" value="shape_MreD"/>
    <property type="match status" value="1"/>
</dbReference>
<dbReference type="KEGG" id="ols:Olsu_0860"/>
<keyword evidence="7 8" id="KW-0472">Membrane</keyword>
<feature type="transmembrane region" description="Helical" evidence="8">
    <location>
        <begin position="74"/>
        <end position="92"/>
    </location>
</feature>
<feature type="transmembrane region" description="Helical" evidence="8">
    <location>
        <begin position="104"/>
        <end position="127"/>
    </location>
</feature>
<reference evidence="9 10" key="1">
    <citation type="journal article" date="2010" name="Stand. Genomic Sci.">
        <title>Complete genome sequence of Olsenella uli type strain (VPI D76D-27C).</title>
        <authorList>
            <person name="Goker M."/>
            <person name="Held B."/>
            <person name="Lucas S."/>
            <person name="Nolan M."/>
            <person name="Yasawong M."/>
            <person name="Glavina Del Rio T."/>
            <person name="Tice H."/>
            <person name="Cheng J.F."/>
            <person name="Bruce D."/>
            <person name="Detter J.C."/>
            <person name="Tapia R."/>
            <person name="Han C."/>
            <person name="Goodwin L."/>
            <person name="Pitluck S."/>
            <person name="Liolios K."/>
            <person name="Ivanova N."/>
            <person name="Mavromatis K."/>
            <person name="Mikhailova N."/>
            <person name="Pati A."/>
            <person name="Chen A."/>
            <person name="Palaniappan K."/>
            <person name="Land M."/>
            <person name="Hauser L."/>
            <person name="Chang Y.J."/>
            <person name="Jeffries C.D."/>
            <person name="Rohde M."/>
            <person name="Sikorski J."/>
            <person name="Pukall R."/>
            <person name="Woyke T."/>
            <person name="Bristow J."/>
            <person name="Eisen J.A."/>
            <person name="Markowitz V."/>
            <person name="Hugenholtz P."/>
            <person name="Kyrpides N.C."/>
            <person name="Klenk H.P."/>
            <person name="Lapidus A."/>
        </authorList>
    </citation>
    <scope>NUCLEOTIDE SEQUENCE [LARGE SCALE GENOMIC DNA]</scope>
    <source>
        <strain evidence="10">ATCC 49627 / DSM 7084 / CIP 109912 / JCM 12494 / NCIMB 702895 / VPI D76D-27C</strain>
    </source>
</reference>
<dbReference type="EMBL" id="CP002106">
    <property type="protein sequence ID" value="ADK67972.1"/>
    <property type="molecule type" value="Genomic_DNA"/>
</dbReference>
<dbReference type="GO" id="GO:0008360">
    <property type="term" value="P:regulation of cell shape"/>
    <property type="evidence" value="ECO:0007669"/>
    <property type="project" value="UniProtKB-KW"/>
</dbReference>
<keyword evidence="10" id="KW-1185">Reference proteome</keyword>
<dbReference type="PATRIC" id="fig|633147.7.peg.689"/>
<dbReference type="GeneID" id="78512277"/>
<dbReference type="RefSeq" id="WP_013251724.1">
    <property type="nucleotide sequence ID" value="NC_014363.1"/>
</dbReference>
<dbReference type="AlphaFoldDB" id="E1R008"/>
<dbReference type="eggNOG" id="COG2891">
    <property type="taxonomic scope" value="Bacteria"/>
</dbReference>
<organism evidence="9 10">
    <name type="scientific">Olsenella uli (strain ATCC 49627 / DSM 7084 / CCUG 31166 / CIP 109912 / JCM 12494 / LMG 11480 / NCIMB 702895 / VPI D76D-27C)</name>
    <name type="common">Lactobacillus uli</name>
    <dbReference type="NCBI Taxonomy" id="633147"/>
    <lineage>
        <taxon>Bacteria</taxon>
        <taxon>Bacillati</taxon>
        <taxon>Actinomycetota</taxon>
        <taxon>Coriobacteriia</taxon>
        <taxon>Coriobacteriales</taxon>
        <taxon>Atopobiaceae</taxon>
        <taxon>Olsenella</taxon>
    </lineage>
</organism>
<proteinExistence type="inferred from homology"/>
<dbReference type="HOGENOM" id="CLU_123189_0_0_11"/>
<comment type="similarity">
    <text evidence="2">Belongs to the MreD family.</text>
</comment>
<keyword evidence="3" id="KW-1003">Cell membrane</keyword>
<name>E1R008_OLSUV</name>
<evidence type="ECO:0000256" key="6">
    <source>
        <dbReference type="ARBA" id="ARBA00022989"/>
    </source>
</evidence>
<sequence>MRVNDSGKNRRDIGWMGLACLVLQLALAPNIAVANGHINFAIVFAGIVALSYGGPTGVLCGFLSGLVFDLCSTGPIGLMALLLTISSFVLGIENRNRLSDDSSGALVVYLISTFATILVYHLVMLLFGQAGSLVDAFVLRALPTFALTAAAYLPAAYLLSHSHGSGLQLGGGATSLRSRHGGGRYSLGKR</sequence>
<keyword evidence="6 8" id="KW-1133">Transmembrane helix</keyword>
<protein>
    <submittedName>
        <fullName evidence="9">Rod shape-determining protein MreD</fullName>
    </submittedName>
</protein>
<evidence type="ECO:0000256" key="3">
    <source>
        <dbReference type="ARBA" id="ARBA00022475"/>
    </source>
</evidence>
<dbReference type="STRING" id="633147.Olsu_0860"/>
<evidence type="ECO:0000313" key="10">
    <source>
        <dbReference type="Proteomes" id="UP000000333"/>
    </source>
</evidence>
<dbReference type="InterPro" id="IPR007227">
    <property type="entry name" value="Cell_shape_determining_MreD"/>
</dbReference>
<dbReference type="Proteomes" id="UP000000333">
    <property type="component" value="Chromosome"/>
</dbReference>
<dbReference type="GO" id="GO:0005886">
    <property type="term" value="C:plasma membrane"/>
    <property type="evidence" value="ECO:0007669"/>
    <property type="project" value="UniProtKB-SubCell"/>
</dbReference>
<evidence type="ECO:0000256" key="7">
    <source>
        <dbReference type="ARBA" id="ARBA00023136"/>
    </source>
</evidence>